<protein>
    <submittedName>
        <fullName evidence="2">Uncharacterized protein</fullName>
    </submittedName>
</protein>
<accession>A0A1X7UCP8</accession>
<organism evidence="2">
    <name type="scientific">Amphimedon queenslandica</name>
    <name type="common">Sponge</name>
    <dbReference type="NCBI Taxonomy" id="400682"/>
    <lineage>
        <taxon>Eukaryota</taxon>
        <taxon>Metazoa</taxon>
        <taxon>Porifera</taxon>
        <taxon>Demospongiae</taxon>
        <taxon>Heteroscleromorpha</taxon>
        <taxon>Haplosclerida</taxon>
        <taxon>Niphatidae</taxon>
        <taxon>Amphimedon</taxon>
    </lineage>
</organism>
<feature type="compositionally biased region" description="Basic and acidic residues" evidence="1">
    <location>
        <begin position="1"/>
        <end position="15"/>
    </location>
</feature>
<feature type="region of interest" description="Disordered" evidence="1">
    <location>
        <begin position="1"/>
        <end position="44"/>
    </location>
</feature>
<proteinExistence type="predicted"/>
<dbReference type="InParanoid" id="A0A1X7UCP8"/>
<sequence>MNPDLKKGASTEHYPRNPHPQNKKSKERYQQNPGRQKQNSLNRYYKNRDAILSVKDRFQLSDNEMDKLNVALIKENKRRLKKDYYEPVYYSPEIVDDLLPSSMKGVDLENTSYDSSPIAIPVDTNGTCYVAGVVNVSCIDE</sequence>
<name>A0A1X7UCP8_AMPQE</name>
<reference evidence="2" key="1">
    <citation type="submission" date="2017-05" db="UniProtKB">
        <authorList>
            <consortium name="EnsemblMetazoa"/>
        </authorList>
    </citation>
    <scope>IDENTIFICATION</scope>
</reference>
<feature type="compositionally biased region" description="Polar residues" evidence="1">
    <location>
        <begin position="30"/>
        <end position="42"/>
    </location>
</feature>
<evidence type="ECO:0000256" key="1">
    <source>
        <dbReference type="SAM" id="MobiDB-lite"/>
    </source>
</evidence>
<dbReference type="EnsemblMetazoa" id="Aqu2.1.25265_001">
    <property type="protein sequence ID" value="Aqu2.1.25265_001"/>
    <property type="gene ID" value="Aqu2.1.25265"/>
</dbReference>
<evidence type="ECO:0000313" key="2">
    <source>
        <dbReference type="EnsemblMetazoa" id="Aqu2.1.25265_001"/>
    </source>
</evidence>
<dbReference type="AlphaFoldDB" id="A0A1X7UCP8"/>